<evidence type="ECO:0000313" key="4">
    <source>
        <dbReference type="Proteomes" id="UP000027456"/>
    </source>
</evidence>
<dbReference type="OrthoDB" id="5835829at2759"/>
<organism evidence="3 4">
    <name type="scientific">Rhizoctonia solani 123E</name>
    <dbReference type="NCBI Taxonomy" id="1423351"/>
    <lineage>
        <taxon>Eukaryota</taxon>
        <taxon>Fungi</taxon>
        <taxon>Dikarya</taxon>
        <taxon>Basidiomycota</taxon>
        <taxon>Agaricomycotina</taxon>
        <taxon>Agaricomycetes</taxon>
        <taxon>Cantharellales</taxon>
        <taxon>Ceratobasidiaceae</taxon>
        <taxon>Rhizoctonia</taxon>
    </lineage>
</organism>
<dbReference type="CDD" id="cd03784">
    <property type="entry name" value="GT1_Gtf-like"/>
    <property type="match status" value="1"/>
</dbReference>
<dbReference type="HOGENOM" id="CLU_001724_12_1_1"/>
<name>A0A074RSP6_9AGAM</name>
<keyword evidence="2 3" id="KW-0808">Transferase</keyword>
<evidence type="ECO:0000256" key="1">
    <source>
        <dbReference type="ARBA" id="ARBA00009995"/>
    </source>
</evidence>
<dbReference type="Gene3D" id="3.40.50.2000">
    <property type="entry name" value="Glycogen Phosphorylase B"/>
    <property type="match status" value="2"/>
</dbReference>
<dbReference type="Proteomes" id="UP000027456">
    <property type="component" value="Unassembled WGS sequence"/>
</dbReference>
<dbReference type="STRING" id="1423351.A0A074RSP6"/>
<reference evidence="3 4" key="1">
    <citation type="submission" date="2013-12" db="EMBL/GenBank/DDBJ databases">
        <authorList>
            <person name="Cubeta M."/>
            <person name="Pakala S."/>
            <person name="Fedorova N."/>
            <person name="Thomas E."/>
            <person name="Dean R."/>
            <person name="Jabaji S."/>
            <person name="Neate S."/>
            <person name="Toda T."/>
            <person name="Tavantzis S."/>
            <person name="Vilgalys R."/>
            <person name="Bharathan N."/>
            <person name="Pakala S."/>
            <person name="Losada L.S."/>
            <person name="Zafar N."/>
            <person name="Nierman W."/>
        </authorList>
    </citation>
    <scope>NUCLEOTIDE SEQUENCE [LARGE SCALE GENOMIC DNA]</scope>
    <source>
        <strain evidence="3 4">123E</strain>
    </source>
</reference>
<protein>
    <submittedName>
        <fullName evidence="3">UDP-glycosyltransferase 74C1</fullName>
    </submittedName>
</protein>
<dbReference type="InterPro" id="IPR002213">
    <property type="entry name" value="UDP_glucos_trans"/>
</dbReference>
<keyword evidence="4" id="KW-1185">Reference proteome</keyword>
<dbReference type="AlphaFoldDB" id="A0A074RSP6"/>
<sequence length="501" mass="55104">MTYPPLKHIIFIIGPPWGHLRHGLKTSLRMVEKFPDLFISVFVYHKEVSKALKHLSAQPTVYPSRVRVVTTTNSDGDPLTTSGLDISGVASLEKSFGLWVTSELQQATVVQLDDRPINKPSLIIEDFYVAGAALASKSIHGLPIVAWWSMTAAALTNTLGHGESDKSRGVFENIYTLSEEGQQHPQEDSDSLICMPGVPPRYKWEFAPQDLPFLQLIVPHVVARMKIMAKHVRTVVICSTVEFEPIPAAVFSNAVNTKPFFIGPSVDLAPTHQTEPESPVTQFLDRAYTEKGAHSVIYVSFGTIFFPLPSSTSHLMTVLDEILHAGFKFILTLSSDTAQLDKSSMDGHVRAGNAIFPEWTNQTAVLEHPAIHYFLSHGGWNSSTEAIVRGVPMMFWPIMGDQIPNAVQIAEVHDCGFELLQVRTGPAKSKAYQNGTEVEIVGTDDAVREEIRNILALSKGPRGEHQRMNTRLLGKVIANSLGPNGSGDIELEKFGKALELA</sequence>
<dbReference type="PANTHER" id="PTHR48047">
    <property type="entry name" value="GLYCOSYLTRANSFERASE"/>
    <property type="match status" value="1"/>
</dbReference>
<gene>
    <name evidence="3" type="ORF">V565_127490</name>
</gene>
<dbReference type="EMBL" id="AZST01000532">
    <property type="protein sequence ID" value="KEP48330.1"/>
    <property type="molecule type" value="Genomic_DNA"/>
</dbReference>
<dbReference type="SUPFAM" id="SSF53756">
    <property type="entry name" value="UDP-Glycosyltransferase/glycogen phosphorylase"/>
    <property type="match status" value="1"/>
</dbReference>
<evidence type="ECO:0000256" key="2">
    <source>
        <dbReference type="ARBA" id="ARBA00022679"/>
    </source>
</evidence>
<dbReference type="GO" id="GO:0035251">
    <property type="term" value="F:UDP-glucosyltransferase activity"/>
    <property type="evidence" value="ECO:0007669"/>
    <property type="project" value="TreeGrafter"/>
</dbReference>
<comment type="similarity">
    <text evidence="1">Belongs to the UDP-glycosyltransferase family.</text>
</comment>
<proteinExistence type="inferred from homology"/>
<accession>A0A074RSP6</accession>
<evidence type="ECO:0000313" key="3">
    <source>
        <dbReference type="EMBL" id="KEP48330.1"/>
    </source>
</evidence>
<dbReference type="Pfam" id="PF00201">
    <property type="entry name" value="UDPGT"/>
    <property type="match status" value="1"/>
</dbReference>
<comment type="caution">
    <text evidence="3">The sequence shown here is derived from an EMBL/GenBank/DDBJ whole genome shotgun (WGS) entry which is preliminary data.</text>
</comment>